<name>A0A369XJ03_9PROT</name>
<evidence type="ECO:0000313" key="2">
    <source>
        <dbReference type="Proteomes" id="UP000253831"/>
    </source>
</evidence>
<evidence type="ECO:0000313" key="1">
    <source>
        <dbReference type="EMBL" id="RDE49884.1"/>
    </source>
</evidence>
<reference evidence="1 2" key="1">
    <citation type="submission" date="2018-05" db="EMBL/GenBank/DDBJ databases">
        <title>Integrated omic analyses show evidence that a Ca. Accumulibacter phosphatis strain performs denitrification under micro-aerobic conditions.</title>
        <authorList>
            <person name="Camejo P.Y."/>
            <person name="Katherine M.D."/>
            <person name="Daniel N.R."/>
        </authorList>
    </citation>
    <scope>NUCLEOTIDE SEQUENCE [LARGE SCALE GENOMIC DNA]</scope>
    <source>
        <strain evidence="1">UW-LDO-IC</strain>
    </source>
</reference>
<organism evidence="1 2">
    <name type="scientific">Candidatus Accumulibacter meliphilus</name>
    <dbReference type="NCBI Taxonomy" id="2211374"/>
    <lineage>
        <taxon>Bacteria</taxon>
        <taxon>Pseudomonadati</taxon>
        <taxon>Pseudomonadota</taxon>
        <taxon>Betaproteobacteria</taxon>
        <taxon>Candidatus Accumulibacter</taxon>
    </lineage>
</organism>
<dbReference type="EMBL" id="QPGA01000030">
    <property type="protein sequence ID" value="RDE49884.1"/>
    <property type="molecule type" value="Genomic_DNA"/>
</dbReference>
<dbReference type="SUPFAM" id="SSF48452">
    <property type="entry name" value="TPR-like"/>
    <property type="match status" value="2"/>
</dbReference>
<comment type="caution">
    <text evidence="1">The sequence shown here is derived from an EMBL/GenBank/DDBJ whole genome shotgun (WGS) entry which is preliminary data.</text>
</comment>
<dbReference type="PANTHER" id="PTHR10098:SF108">
    <property type="entry name" value="TETRATRICOPEPTIDE REPEAT PROTEIN 28"/>
    <property type="match status" value="1"/>
</dbReference>
<dbReference type="PANTHER" id="PTHR10098">
    <property type="entry name" value="RAPSYN-RELATED"/>
    <property type="match status" value="1"/>
</dbReference>
<sequence>MATSDFEIERLRLQAAGSLPAHCFDEFQRLSRTLLHGPAFQWLLVDAPHELLREQVMAALDSVLHAAGLQVHRLPLGRRIADVATLEKRLLKNVGKAAVVHVIGSQGWFDAARWDAFNVRRERIAAEVRARLVFWLDAEAIALASHGAPDLWAWRGGVYAFTPLPATAYVRTEGSSGDSPFVRFPYQYGPDVRSMSERRRRIADIRAWLDNHASVPVDLLVAPLDELGRLLYDVGDYDAALAHWRERELPLHRQRGDERGMAVTQGRIADVLQTQGQLDEVLRIRREEQLPVFERLGDSRERAMTQGKIADVLELRAQLDEALRIRREEELPVYEFLDDVRSRAMTQGKIADVLELRGQLDEALRIRREELLPVFERLGDVRSRAVTQGRIADVLQARGQLDEALRIRREEQLPVFERLGDVRERAVTQGRIADLLEARGQLDEALRIRREEELPVYERLGDVRSRALVSSQIALQLLCRNDSESLAEARQLLEAAYADLSRVGLPEAQLLADEMRERGLTVPSI</sequence>
<proteinExistence type="predicted"/>
<accession>A0A369XJ03</accession>
<gene>
    <name evidence="1" type="ORF">DVS81_14155</name>
</gene>
<dbReference type="InterPro" id="IPR011990">
    <property type="entry name" value="TPR-like_helical_dom_sf"/>
</dbReference>
<dbReference type="AlphaFoldDB" id="A0A369XJ03"/>
<dbReference type="Proteomes" id="UP000253831">
    <property type="component" value="Unassembled WGS sequence"/>
</dbReference>
<dbReference type="Gene3D" id="1.25.40.10">
    <property type="entry name" value="Tetratricopeptide repeat domain"/>
    <property type="match status" value="1"/>
</dbReference>
<protein>
    <submittedName>
        <fullName evidence="1">Tetratricopeptide repeat protein</fullName>
    </submittedName>
</protein>